<gene>
    <name evidence="3" type="ORF">C1I98_15015</name>
</gene>
<dbReference type="Pfam" id="PF00005">
    <property type="entry name" value="ABC_tran"/>
    <property type="match status" value="1"/>
</dbReference>
<dbReference type="GO" id="GO:0015421">
    <property type="term" value="F:ABC-type oligopeptide transporter activity"/>
    <property type="evidence" value="ECO:0007669"/>
    <property type="project" value="TreeGrafter"/>
</dbReference>
<name>A0A2W2I638_9ACTN</name>
<dbReference type="InterPro" id="IPR017871">
    <property type="entry name" value="ABC_transporter-like_CS"/>
</dbReference>
<dbReference type="PANTHER" id="PTHR43394">
    <property type="entry name" value="ATP-DEPENDENT PERMEASE MDL1, MITOCHONDRIAL"/>
    <property type="match status" value="1"/>
</dbReference>
<dbReference type="Proteomes" id="UP000248544">
    <property type="component" value="Unassembled WGS sequence"/>
</dbReference>
<evidence type="ECO:0000256" key="1">
    <source>
        <dbReference type="SAM" id="MobiDB-lite"/>
    </source>
</evidence>
<organism evidence="3 4">
    <name type="scientific">Spongiactinospora gelatinilytica</name>
    <dbReference type="NCBI Taxonomy" id="2666298"/>
    <lineage>
        <taxon>Bacteria</taxon>
        <taxon>Bacillati</taxon>
        <taxon>Actinomycetota</taxon>
        <taxon>Actinomycetes</taxon>
        <taxon>Streptosporangiales</taxon>
        <taxon>Streptosporangiaceae</taxon>
        <taxon>Spongiactinospora</taxon>
    </lineage>
</organism>
<dbReference type="InterPro" id="IPR003439">
    <property type="entry name" value="ABC_transporter-like_ATP-bd"/>
</dbReference>
<feature type="compositionally biased region" description="Gly residues" evidence="1">
    <location>
        <begin position="192"/>
        <end position="205"/>
    </location>
</feature>
<dbReference type="SUPFAM" id="SSF52540">
    <property type="entry name" value="P-loop containing nucleoside triphosphate hydrolases"/>
    <property type="match status" value="1"/>
</dbReference>
<evidence type="ECO:0000259" key="2">
    <source>
        <dbReference type="PROSITE" id="PS50893"/>
    </source>
</evidence>
<evidence type="ECO:0000313" key="4">
    <source>
        <dbReference type="Proteomes" id="UP000248544"/>
    </source>
</evidence>
<keyword evidence="4" id="KW-1185">Reference proteome</keyword>
<accession>A0A2W2I638</accession>
<dbReference type="AlphaFoldDB" id="A0A2W2I638"/>
<dbReference type="GO" id="GO:0016887">
    <property type="term" value="F:ATP hydrolysis activity"/>
    <property type="evidence" value="ECO:0007669"/>
    <property type="project" value="InterPro"/>
</dbReference>
<evidence type="ECO:0000313" key="3">
    <source>
        <dbReference type="EMBL" id="PZG45974.1"/>
    </source>
</evidence>
<dbReference type="PROSITE" id="PS50893">
    <property type="entry name" value="ABC_TRANSPORTER_2"/>
    <property type="match status" value="1"/>
</dbReference>
<protein>
    <recommendedName>
        <fullName evidence="2">ABC transporter domain-containing protein</fullName>
    </recommendedName>
</protein>
<dbReference type="GO" id="GO:0005524">
    <property type="term" value="F:ATP binding"/>
    <property type="evidence" value="ECO:0007669"/>
    <property type="project" value="InterPro"/>
</dbReference>
<feature type="region of interest" description="Disordered" evidence="1">
    <location>
        <begin position="172"/>
        <end position="205"/>
    </location>
</feature>
<proteinExistence type="predicted"/>
<reference evidence="3 4" key="1">
    <citation type="submission" date="2018-01" db="EMBL/GenBank/DDBJ databases">
        <title>Draft genome sequence of Sphaerisporangium sp. 7K107.</title>
        <authorList>
            <person name="Sahin N."/>
            <person name="Saygin H."/>
            <person name="Ay H."/>
        </authorList>
    </citation>
    <scope>NUCLEOTIDE SEQUENCE [LARGE SCALE GENOMIC DNA]</scope>
    <source>
        <strain evidence="3 4">7K107</strain>
    </source>
</reference>
<comment type="caution">
    <text evidence="3">The sequence shown here is derived from an EMBL/GenBank/DDBJ whole genome shotgun (WGS) entry which is preliminary data.</text>
</comment>
<dbReference type="InterPro" id="IPR027417">
    <property type="entry name" value="P-loop_NTPase"/>
</dbReference>
<sequence>MSPGEQTVGITIAAIRPVLEVVVQAGQLAPLRASARRVLELTDQPAQVTDTAREAPSVRNPAIRFDRAANAHEFISALPGGYDADAGERGARLSGGQRQRLAIARALVSPATVLVMDEAASNLDTENERDIQAALRNLRRGHTTIVIAHRLSTIRSADRIIVLDKGRAVEKRRPLGARSASTRRRREDRPGGAMGNGGREAGGGWGAFGRCWNGEQAWHTLKGRAQGRD</sequence>
<dbReference type="Gene3D" id="3.40.50.300">
    <property type="entry name" value="P-loop containing nucleotide triphosphate hydrolases"/>
    <property type="match status" value="1"/>
</dbReference>
<dbReference type="InterPro" id="IPR039421">
    <property type="entry name" value="Type_1_exporter"/>
</dbReference>
<dbReference type="PANTHER" id="PTHR43394:SF1">
    <property type="entry name" value="ATP-BINDING CASSETTE SUB-FAMILY B MEMBER 10, MITOCHONDRIAL"/>
    <property type="match status" value="1"/>
</dbReference>
<dbReference type="PROSITE" id="PS00211">
    <property type="entry name" value="ABC_TRANSPORTER_1"/>
    <property type="match status" value="1"/>
</dbReference>
<dbReference type="EMBL" id="POUA01000101">
    <property type="protein sequence ID" value="PZG45974.1"/>
    <property type="molecule type" value="Genomic_DNA"/>
</dbReference>
<feature type="domain" description="ABC transporter" evidence="2">
    <location>
        <begin position="1"/>
        <end position="190"/>
    </location>
</feature>